<organism evidence="2">
    <name type="scientific">viral metagenome</name>
    <dbReference type="NCBI Taxonomy" id="1070528"/>
    <lineage>
        <taxon>unclassified sequences</taxon>
        <taxon>metagenomes</taxon>
        <taxon>organismal metagenomes</taxon>
    </lineage>
</organism>
<proteinExistence type="predicted"/>
<accession>A0A6M3XQT7</accession>
<sequence length="275" mass="29279">MSVVSGIVGSMSQKKAAETAAESSERSSEQSVAAQRYMFDKVMALQEPYNQMGLFGLSQLPQIDPTSGARKYQAQIEGMPELSLPGLDLGSFNFAFDPNDPTYQFRQKEMQKTIDQAAAARGNYNSRPVINALAEGNLALTADESEKQFGRALDTYKTNLSTTLSQYGADYGKAQDIYSSGYGKLTDLYNMSMNIGSFDYSKIMDAIKIGQGAAGTAGQGAMATGQGLANTYGILGSNLSQSALASGQAESDMWGGIGGTNAQLAALLAYLKYIK</sequence>
<evidence type="ECO:0008006" key="3">
    <source>
        <dbReference type="Google" id="ProtNLM"/>
    </source>
</evidence>
<gene>
    <name evidence="2" type="ORF">TM448B01842_0011</name>
</gene>
<dbReference type="AlphaFoldDB" id="A0A6M3XQT7"/>
<evidence type="ECO:0000313" key="2">
    <source>
        <dbReference type="EMBL" id="QJI00143.1"/>
    </source>
</evidence>
<reference evidence="2" key="1">
    <citation type="submission" date="2020-03" db="EMBL/GenBank/DDBJ databases">
        <title>The deep terrestrial virosphere.</title>
        <authorList>
            <person name="Holmfeldt K."/>
            <person name="Nilsson E."/>
            <person name="Simone D."/>
            <person name="Lopez-Fernandez M."/>
            <person name="Wu X."/>
            <person name="de Brujin I."/>
            <person name="Lundin D."/>
            <person name="Andersson A."/>
            <person name="Bertilsson S."/>
            <person name="Dopson M."/>
        </authorList>
    </citation>
    <scope>NUCLEOTIDE SEQUENCE</scope>
    <source>
        <strain evidence="2">TM448B01842</strain>
    </source>
</reference>
<protein>
    <recommendedName>
        <fullName evidence="3">DNA transfer protein</fullName>
    </recommendedName>
</protein>
<name>A0A6M3XQT7_9ZZZZ</name>
<evidence type="ECO:0000256" key="1">
    <source>
        <dbReference type="SAM" id="MobiDB-lite"/>
    </source>
</evidence>
<feature type="compositionally biased region" description="Low complexity" evidence="1">
    <location>
        <begin position="1"/>
        <end position="22"/>
    </location>
</feature>
<dbReference type="EMBL" id="MT144831">
    <property type="protein sequence ID" value="QJI00143.1"/>
    <property type="molecule type" value="Genomic_DNA"/>
</dbReference>
<feature type="region of interest" description="Disordered" evidence="1">
    <location>
        <begin position="1"/>
        <end position="30"/>
    </location>
</feature>